<dbReference type="InterPro" id="IPR013154">
    <property type="entry name" value="ADH-like_N"/>
</dbReference>
<dbReference type="CDD" id="cd05289">
    <property type="entry name" value="MDR_like_2"/>
    <property type="match status" value="1"/>
</dbReference>
<sequence>MKVVALRAFDSQPEVTEVEVPQPGAGEVRVRVHAASVNGFDLSVAKGMLQGMMEHRFPVVLGKDFAGVVDEVGEGVEDYAVGDRVFGVVTKDFLGDGSFGEYVVVPTAVGIAKLPEAIGFTEAAGLGLAGTAAVMAFDGAGVREGDTVLVVGATGGVGQQALQLAKNAGATVIATAHTDAENEVVTSLGAAHTVDHTQDVAAQVRGIVPDGVDAVLHFAGSPEPLVAAAKPDAAFASTMLRSPADVPSETLRVTSVYAHPAPETLERVASHQAEGRTAVTVQETFGLDDVDAAFARFAEGTLGKLVISIA</sequence>
<dbReference type="SMART" id="SM00829">
    <property type="entry name" value="PKS_ER"/>
    <property type="match status" value="1"/>
</dbReference>
<dbReference type="InterPro" id="IPR013149">
    <property type="entry name" value="ADH-like_C"/>
</dbReference>
<protein>
    <submittedName>
        <fullName evidence="2">NADP-dependent oxidoreductase</fullName>
    </submittedName>
</protein>
<dbReference type="InterPro" id="IPR036291">
    <property type="entry name" value="NAD(P)-bd_dom_sf"/>
</dbReference>
<dbReference type="Pfam" id="PF00107">
    <property type="entry name" value="ADH_zinc_N"/>
    <property type="match status" value="1"/>
</dbReference>
<name>A0ABN2JUL4_9MICO</name>
<dbReference type="EMBL" id="BAAAPM010000009">
    <property type="protein sequence ID" value="GAA1738815.1"/>
    <property type="molecule type" value="Genomic_DNA"/>
</dbReference>
<dbReference type="Gene3D" id="3.90.180.10">
    <property type="entry name" value="Medium-chain alcohol dehydrogenases, catalytic domain"/>
    <property type="match status" value="1"/>
</dbReference>
<evidence type="ECO:0000313" key="2">
    <source>
        <dbReference type="EMBL" id="GAA1738815.1"/>
    </source>
</evidence>
<feature type="domain" description="Enoyl reductase (ER)" evidence="1">
    <location>
        <begin position="8"/>
        <end position="307"/>
    </location>
</feature>
<evidence type="ECO:0000313" key="3">
    <source>
        <dbReference type="Proteomes" id="UP001501138"/>
    </source>
</evidence>
<dbReference type="Pfam" id="PF08240">
    <property type="entry name" value="ADH_N"/>
    <property type="match status" value="1"/>
</dbReference>
<dbReference type="Proteomes" id="UP001501138">
    <property type="component" value="Unassembled WGS sequence"/>
</dbReference>
<dbReference type="PANTHER" id="PTHR43482">
    <property type="entry name" value="PROTEIN AST1-RELATED"/>
    <property type="match status" value="1"/>
</dbReference>
<comment type="caution">
    <text evidence="2">The sequence shown here is derived from an EMBL/GenBank/DDBJ whole genome shotgun (WGS) entry which is preliminary data.</text>
</comment>
<dbReference type="SUPFAM" id="SSF50129">
    <property type="entry name" value="GroES-like"/>
    <property type="match status" value="1"/>
</dbReference>
<gene>
    <name evidence="2" type="ORF">GCM10009809_37600</name>
</gene>
<dbReference type="InterPro" id="IPR020843">
    <property type="entry name" value="ER"/>
</dbReference>
<dbReference type="SUPFAM" id="SSF51735">
    <property type="entry name" value="NAD(P)-binding Rossmann-fold domains"/>
    <property type="match status" value="1"/>
</dbReference>
<keyword evidence="3" id="KW-1185">Reference proteome</keyword>
<dbReference type="InterPro" id="IPR011032">
    <property type="entry name" value="GroES-like_sf"/>
</dbReference>
<reference evidence="2 3" key="1">
    <citation type="journal article" date="2019" name="Int. J. Syst. Evol. Microbiol.">
        <title>The Global Catalogue of Microorganisms (GCM) 10K type strain sequencing project: providing services to taxonomists for standard genome sequencing and annotation.</title>
        <authorList>
            <consortium name="The Broad Institute Genomics Platform"/>
            <consortium name="The Broad Institute Genome Sequencing Center for Infectious Disease"/>
            <person name="Wu L."/>
            <person name="Ma J."/>
        </authorList>
    </citation>
    <scope>NUCLEOTIDE SEQUENCE [LARGE SCALE GENOMIC DNA]</scope>
    <source>
        <strain evidence="2 3">JCM 15589</strain>
    </source>
</reference>
<dbReference type="PANTHER" id="PTHR43482:SF1">
    <property type="entry name" value="PROTEIN AST1-RELATED"/>
    <property type="match status" value="1"/>
</dbReference>
<dbReference type="Gene3D" id="3.40.50.720">
    <property type="entry name" value="NAD(P)-binding Rossmann-like Domain"/>
    <property type="match status" value="1"/>
</dbReference>
<dbReference type="InterPro" id="IPR052585">
    <property type="entry name" value="Lipid_raft_assoc_Zn_ADH"/>
</dbReference>
<organism evidence="2 3">
    <name type="scientific">Isoptericola hypogeus</name>
    <dbReference type="NCBI Taxonomy" id="300179"/>
    <lineage>
        <taxon>Bacteria</taxon>
        <taxon>Bacillati</taxon>
        <taxon>Actinomycetota</taxon>
        <taxon>Actinomycetes</taxon>
        <taxon>Micrococcales</taxon>
        <taxon>Promicromonosporaceae</taxon>
        <taxon>Isoptericola</taxon>
    </lineage>
</organism>
<proteinExistence type="predicted"/>
<accession>A0ABN2JUL4</accession>
<dbReference type="RefSeq" id="WP_344250352.1">
    <property type="nucleotide sequence ID" value="NZ_BAAAPM010000009.1"/>
</dbReference>
<evidence type="ECO:0000259" key="1">
    <source>
        <dbReference type="SMART" id="SM00829"/>
    </source>
</evidence>